<organism evidence="1 2">
    <name type="scientific">Champsocephalus gunnari</name>
    <name type="common">Mackerel icefish</name>
    <dbReference type="NCBI Taxonomy" id="52237"/>
    <lineage>
        <taxon>Eukaryota</taxon>
        <taxon>Metazoa</taxon>
        <taxon>Chordata</taxon>
        <taxon>Craniata</taxon>
        <taxon>Vertebrata</taxon>
        <taxon>Euteleostomi</taxon>
        <taxon>Actinopterygii</taxon>
        <taxon>Neopterygii</taxon>
        <taxon>Teleostei</taxon>
        <taxon>Neoteleostei</taxon>
        <taxon>Acanthomorphata</taxon>
        <taxon>Eupercaria</taxon>
        <taxon>Perciformes</taxon>
        <taxon>Notothenioidei</taxon>
        <taxon>Channichthyidae</taxon>
        <taxon>Champsocephalus</taxon>
    </lineage>
</organism>
<sequence length="88" mass="9803">MRPRGRRGVTGLAFGSHQALASVLKWFLQDGRWRTTRAGALRRNPPAGLLDSSRLSWLLSPLVPPVKSNRARPDGKTDNAQYVLVHFV</sequence>
<reference evidence="1 2" key="1">
    <citation type="journal article" date="2023" name="Mol. Biol. Evol.">
        <title>Genomics of Secondarily Temperate Adaptation in the Only Non-Antarctic Icefish.</title>
        <authorList>
            <person name="Rivera-Colon A.G."/>
            <person name="Rayamajhi N."/>
            <person name="Minhas B.F."/>
            <person name="Madrigal G."/>
            <person name="Bilyk K.T."/>
            <person name="Yoon V."/>
            <person name="Hune M."/>
            <person name="Gregory S."/>
            <person name="Cheng C.H.C."/>
            <person name="Catchen J.M."/>
        </authorList>
    </citation>
    <scope>NUCLEOTIDE SEQUENCE [LARGE SCALE GENOMIC DNA]</scope>
    <source>
        <tissue evidence="1">White muscle</tissue>
    </source>
</reference>
<accession>A0AAN8HZ82</accession>
<protein>
    <submittedName>
        <fullName evidence="1">Uncharacterized protein</fullName>
    </submittedName>
</protein>
<dbReference type="AlphaFoldDB" id="A0AAN8HZ82"/>
<gene>
    <name evidence="1" type="ORF">CgunFtcFv8_014954</name>
</gene>
<name>A0AAN8HZ82_CHAGU</name>
<keyword evidence="2" id="KW-1185">Reference proteome</keyword>
<dbReference type="EMBL" id="JAURVH010001514">
    <property type="protein sequence ID" value="KAK5934564.1"/>
    <property type="molecule type" value="Genomic_DNA"/>
</dbReference>
<dbReference type="Proteomes" id="UP001331515">
    <property type="component" value="Unassembled WGS sequence"/>
</dbReference>
<proteinExistence type="predicted"/>
<evidence type="ECO:0000313" key="1">
    <source>
        <dbReference type="EMBL" id="KAK5934564.1"/>
    </source>
</evidence>
<comment type="caution">
    <text evidence="1">The sequence shown here is derived from an EMBL/GenBank/DDBJ whole genome shotgun (WGS) entry which is preliminary data.</text>
</comment>
<evidence type="ECO:0000313" key="2">
    <source>
        <dbReference type="Proteomes" id="UP001331515"/>
    </source>
</evidence>